<comment type="caution">
    <text evidence="7">The sequence shown here is derived from an EMBL/GenBank/DDBJ whole genome shotgun (WGS) entry which is preliminary data.</text>
</comment>
<dbReference type="InterPro" id="IPR047859">
    <property type="entry name" value="Ribosomal_bL17_CS"/>
</dbReference>
<dbReference type="Pfam" id="PF01196">
    <property type="entry name" value="Ribosomal_L17"/>
    <property type="match status" value="1"/>
</dbReference>
<dbReference type="PROSITE" id="PS01167">
    <property type="entry name" value="RIBOSOMAL_L17"/>
    <property type="match status" value="1"/>
</dbReference>
<dbReference type="GO" id="GO:0006412">
    <property type="term" value="P:translation"/>
    <property type="evidence" value="ECO:0007669"/>
    <property type="project" value="InterPro"/>
</dbReference>
<evidence type="ECO:0000256" key="5">
    <source>
        <dbReference type="RuleBase" id="RU000660"/>
    </source>
</evidence>
<accession>A0A1G2U5V7</accession>
<evidence type="ECO:0000313" key="7">
    <source>
        <dbReference type="EMBL" id="OHB04866.1"/>
    </source>
</evidence>
<name>A0A1G2U5V7_9BACT</name>
<dbReference type="PANTHER" id="PTHR14413">
    <property type="entry name" value="RIBOSOMAL PROTEIN L17"/>
    <property type="match status" value="1"/>
</dbReference>
<comment type="similarity">
    <text evidence="1 5">Belongs to the bacterial ribosomal protein bL17 family.</text>
</comment>
<dbReference type="Proteomes" id="UP000179283">
    <property type="component" value="Unassembled WGS sequence"/>
</dbReference>
<dbReference type="PANTHER" id="PTHR14413:SF16">
    <property type="entry name" value="LARGE RIBOSOMAL SUBUNIT PROTEIN BL17M"/>
    <property type="match status" value="1"/>
</dbReference>
<protein>
    <recommendedName>
        <fullName evidence="4 6">50S ribosomal protein L17</fullName>
    </recommendedName>
</protein>
<dbReference type="GO" id="GO:0003735">
    <property type="term" value="F:structural constituent of ribosome"/>
    <property type="evidence" value="ECO:0007669"/>
    <property type="project" value="InterPro"/>
</dbReference>
<dbReference type="SUPFAM" id="SSF64263">
    <property type="entry name" value="Prokaryotic ribosomal protein L17"/>
    <property type="match status" value="1"/>
</dbReference>
<dbReference type="InterPro" id="IPR000456">
    <property type="entry name" value="Ribosomal_bL17"/>
</dbReference>
<dbReference type="InterPro" id="IPR036373">
    <property type="entry name" value="Ribosomal_bL17_sf"/>
</dbReference>
<evidence type="ECO:0000256" key="2">
    <source>
        <dbReference type="ARBA" id="ARBA00022980"/>
    </source>
</evidence>
<dbReference type="AlphaFoldDB" id="A0A1G2U5V7"/>
<dbReference type="GO" id="GO:0022625">
    <property type="term" value="C:cytosolic large ribosomal subunit"/>
    <property type="evidence" value="ECO:0007669"/>
    <property type="project" value="TreeGrafter"/>
</dbReference>
<keyword evidence="2 5" id="KW-0689">Ribosomal protein</keyword>
<evidence type="ECO:0000256" key="1">
    <source>
        <dbReference type="ARBA" id="ARBA00008777"/>
    </source>
</evidence>
<keyword evidence="3 5" id="KW-0687">Ribonucleoprotein</keyword>
<evidence type="ECO:0000313" key="8">
    <source>
        <dbReference type="Proteomes" id="UP000179283"/>
    </source>
</evidence>
<dbReference type="EMBL" id="MHWD01000002">
    <property type="protein sequence ID" value="OHB04866.1"/>
    <property type="molecule type" value="Genomic_DNA"/>
</dbReference>
<evidence type="ECO:0000256" key="4">
    <source>
        <dbReference type="ARBA" id="ARBA00035494"/>
    </source>
</evidence>
<evidence type="ECO:0000256" key="6">
    <source>
        <dbReference type="RuleBase" id="RU000661"/>
    </source>
</evidence>
<sequence>MRHGNQNRKLSRKAGPRRALLKTLAVSLVMKEKIKTTEAKAKELRPFVEKLVTEARKGTLASQRIVTGVVGQTAGKKLVTVIAPKYKDRKGGYTRITKMGIRKLDASPVSQIEFV</sequence>
<evidence type="ECO:0000256" key="3">
    <source>
        <dbReference type="ARBA" id="ARBA00023274"/>
    </source>
</evidence>
<organism evidence="7 8">
    <name type="scientific">Candidatus Zambryskibacteria bacterium RIFCSPLOWO2_01_FULL_43_17</name>
    <dbReference type="NCBI Taxonomy" id="1802760"/>
    <lineage>
        <taxon>Bacteria</taxon>
        <taxon>Candidatus Zambryskiibacteriota</taxon>
    </lineage>
</organism>
<proteinExistence type="inferred from homology"/>
<dbReference type="NCBIfam" id="TIGR00059">
    <property type="entry name" value="L17"/>
    <property type="match status" value="1"/>
</dbReference>
<reference evidence="7 8" key="1">
    <citation type="journal article" date="2016" name="Nat. Commun.">
        <title>Thousands of microbial genomes shed light on interconnected biogeochemical processes in an aquifer system.</title>
        <authorList>
            <person name="Anantharaman K."/>
            <person name="Brown C.T."/>
            <person name="Hug L.A."/>
            <person name="Sharon I."/>
            <person name="Castelle C.J."/>
            <person name="Probst A.J."/>
            <person name="Thomas B.C."/>
            <person name="Singh A."/>
            <person name="Wilkins M.J."/>
            <person name="Karaoz U."/>
            <person name="Brodie E.L."/>
            <person name="Williams K.H."/>
            <person name="Hubbard S.S."/>
            <person name="Banfield J.F."/>
        </authorList>
    </citation>
    <scope>NUCLEOTIDE SEQUENCE [LARGE SCALE GENOMIC DNA]</scope>
</reference>
<gene>
    <name evidence="7" type="ORF">A2920_03030</name>
</gene>
<dbReference type="Gene3D" id="3.90.1030.10">
    <property type="entry name" value="Ribosomal protein L17"/>
    <property type="match status" value="1"/>
</dbReference>